<dbReference type="SUPFAM" id="SSF54909">
    <property type="entry name" value="Dimeric alpha+beta barrel"/>
    <property type="match status" value="1"/>
</dbReference>
<comment type="similarity">
    <text evidence="1">Belongs to the YciI family.</text>
</comment>
<dbReference type="InterPro" id="IPR005545">
    <property type="entry name" value="YCII"/>
</dbReference>
<dbReference type="InterPro" id="IPR011008">
    <property type="entry name" value="Dimeric_a/b-barrel"/>
</dbReference>
<evidence type="ECO:0000313" key="4">
    <source>
        <dbReference type="Proteomes" id="UP000419743"/>
    </source>
</evidence>
<proteinExistence type="inferred from homology"/>
<evidence type="ECO:0000313" key="3">
    <source>
        <dbReference type="EMBL" id="VZO40121.1"/>
    </source>
</evidence>
<keyword evidence="4" id="KW-1185">Reference proteome</keyword>
<comment type="caution">
    <text evidence="3">The sequence shown here is derived from an EMBL/GenBank/DDBJ whole genome shotgun (WGS) entry which is preliminary data.</text>
</comment>
<dbReference type="AlphaFoldDB" id="A0A7M4DRM7"/>
<gene>
    <name evidence="3" type="ORF">HALOF300_04823</name>
</gene>
<evidence type="ECO:0000256" key="1">
    <source>
        <dbReference type="ARBA" id="ARBA00007689"/>
    </source>
</evidence>
<organism evidence="3 4">
    <name type="scientific">Occultella aeris</name>
    <dbReference type="NCBI Taxonomy" id="2761496"/>
    <lineage>
        <taxon>Bacteria</taxon>
        <taxon>Bacillati</taxon>
        <taxon>Actinomycetota</taxon>
        <taxon>Actinomycetes</taxon>
        <taxon>Micrococcales</taxon>
        <taxon>Ruaniaceae</taxon>
        <taxon>Occultella</taxon>
    </lineage>
</organism>
<dbReference type="PANTHER" id="PTHR37828">
    <property type="entry name" value="GSR2449 PROTEIN"/>
    <property type="match status" value="1"/>
</dbReference>
<dbReference type="Proteomes" id="UP000419743">
    <property type="component" value="Unassembled WGS sequence"/>
</dbReference>
<dbReference type="Gene3D" id="3.30.70.1060">
    <property type="entry name" value="Dimeric alpha+beta barrel"/>
    <property type="match status" value="1"/>
</dbReference>
<sequence length="100" mass="11231">MLTTFAVEYTYDITRTAEMDELRPDHRAYLRDLLEKGTLLASGPWLDSATPGALLLVAADDADAARRILDQDPFQRAKFITHRTVRAWNPVIGPFAAQND</sequence>
<dbReference type="PANTHER" id="PTHR37828:SF1">
    <property type="entry name" value="YCII-RELATED DOMAIN-CONTAINING PROTEIN"/>
    <property type="match status" value="1"/>
</dbReference>
<accession>A0A7M4DRM7</accession>
<name>A0A7M4DRM7_9MICO</name>
<dbReference type="EMBL" id="CACRYJ010000068">
    <property type="protein sequence ID" value="VZO40121.1"/>
    <property type="molecule type" value="Genomic_DNA"/>
</dbReference>
<reference evidence="3 4" key="1">
    <citation type="submission" date="2019-11" db="EMBL/GenBank/DDBJ databases">
        <authorList>
            <person name="Criscuolo A."/>
        </authorList>
    </citation>
    <scope>NUCLEOTIDE SEQUENCE [LARGE SCALE GENOMIC DNA]</scope>
    <source>
        <strain evidence="3">CIP111667</strain>
    </source>
</reference>
<dbReference type="RefSeq" id="WP_231955723.1">
    <property type="nucleotide sequence ID" value="NZ_CACRYJ010000068.1"/>
</dbReference>
<evidence type="ECO:0000259" key="2">
    <source>
        <dbReference type="Pfam" id="PF03795"/>
    </source>
</evidence>
<protein>
    <submittedName>
        <fullName evidence="3">YciI-like protein</fullName>
    </submittedName>
</protein>
<feature type="domain" description="YCII-related" evidence="2">
    <location>
        <begin position="9"/>
        <end position="89"/>
    </location>
</feature>
<dbReference type="Pfam" id="PF03795">
    <property type="entry name" value="YCII"/>
    <property type="match status" value="1"/>
</dbReference>